<keyword evidence="4" id="KW-1185">Reference proteome</keyword>
<protein>
    <recommendedName>
        <fullName evidence="2">DUF7740 domain-containing protein</fullName>
    </recommendedName>
</protein>
<reference evidence="4" key="1">
    <citation type="submission" date="2018-09" db="EMBL/GenBank/DDBJ databases">
        <authorList>
            <person name="Zhu H."/>
        </authorList>
    </citation>
    <scope>NUCLEOTIDE SEQUENCE [LARGE SCALE GENOMIC DNA]</scope>
    <source>
        <strain evidence="4">K2W31S-8</strain>
    </source>
</reference>
<dbReference type="Pfam" id="PF24886">
    <property type="entry name" value="DUF7740"/>
    <property type="match status" value="1"/>
</dbReference>
<dbReference type="KEGG" id="pcav:D3880_11600"/>
<sequence length="93" mass="9868">MRFLDATVVLGLAAAIHGTDKAVRAAALRCAKAVPRKDRQLLFNVANSPSPLKRVRLMLGSLPDDLLSMDPATRAAGESEAPPLPLQQGIDIP</sequence>
<proteinExistence type="predicted"/>
<evidence type="ECO:0000313" key="3">
    <source>
        <dbReference type="EMBL" id="AYC32974.1"/>
    </source>
</evidence>
<organism evidence="3 4">
    <name type="scientific">Pseudomonas cavernae</name>
    <dbReference type="NCBI Taxonomy" id="2320867"/>
    <lineage>
        <taxon>Bacteria</taxon>
        <taxon>Pseudomonadati</taxon>
        <taxon>Pseudomonadota</taxon>
        <taxon>Gammaproteobacteria</taxon>
        <taxon>Pseudomonadales</taxon>
        <taxon>Pseudomonadaceae</taxon>
        <taxon>Pseudomonas</taxon>
    </lineage>
</organism>
<dbReference type="OrthoDB" id="6905835at2"/>
<dbReference type="Proteomes" id="UP000265560">
    <property type="component" value="Chromosome"/>
</dbReference>
<gene>
    <name evidence="3" type="ORF">D3880_11600</name>
</gene>
<evidence type="ECO:0000259" key="2">
    <source>
        <dbReference type="Pfam" id="PF24886"/>
    </source>
</evidence>
<dbReference type="InterPro" id="IPR056642">
    <property type="entry name" value="DUF7740"/>
</dbReference>
<evidence type="ECO:0000256" key="1">
    <source>
        <dbReference type="SAM" id="MobiDB-lite"/>
    </source>
</evidence>
<dbReference type="EMBL" id="CP032419">
    <property type="protein sequence ID" value="AYC32974.1"/>
    <property type="molecule type" value="Genomic_DNA"/>
</dbReference>
<dbReference type="AlphaFoldDB" id="A0A385Z2H5"/>
<feature type="region of interest" description="Disordered" evidence="1">
    <location>
        <begin position="69"/>
        <end position="93"/>
    </location>
</feature>
<accession>A0A385Z2H5</accession>
<feature type="domain" description="DUF7740" evidence="2">
    <location>
        <begin position="1"/>
        <end position="62"/>
    </location>
</feature>
<evidence type="ECO:0000313" key="4">
    <source>
        <dbReference type="Proteomes" id="UP000265560"/>
    </source>
</evidence>
<name>A0A385Z2H5_9PSED</name>